<feature type="compositionally biased region" description="Polar residues" evidence="9">
    <location>
        <begin position="280"/>
        <end position="289"/>
    </location>
</feature>
<dbReference type="InterPro" id="IPR011113">
    <property type="entry name" value="Rho_RNA-bd"/>
</dbReference>
<evidence type="ECO:0000313" key="11">
    <source>
        <dbReference type="EMBL" id="BDL43246.1"/>
    </source>
</evidence>
<feature type="compositionally biased region" description="Polar residues" evidence="9">
    <location>
        <begin position="1"/>
        <end position="15"/>
    </location>
</feature>
<keyword evidence="5 7" id="KW-0805">Transcription regulation</keyword>
<sequence length="664" mass="74347">MSDTSPDLTPEQGSPESAVKKRTVRRTKSSAEAPAESLVDAHSSASAQESSPAPRKRTVRKKVPETEIKGERETKEPEKKTSVRKRTAKAVEEVPAEEAPAKPRRGRPRKKPVEEVSDQAETPAPAAETAVKPVRRRSTKTVSAGEHEADAPDSSTPALAPQHSATSAESSSGEAEEKKPKVIRQRFVRKNRAQDAEGNPDAAPPAIRVVQEGAADLSDESSREPQRGNDQQRQRFDRNNQRNNDRFNKNRTNRPDNRNGNYNNKNGNGRFKNRRNGNFQDNPSPQNNAPRELGPPESVDGLLEITNKGFGFLRKPDNDFDAFAEAVYVPQDMIRKFGLRPAVWVHGQACRHDRGILLTEITSINGDLAEKARKHPHFEELKAVNPTKRLSFETRPERYTTRTLDLIAPIGRGQRGLIVSPPRAGKTTLLQHMAEAILENYKDSVHLMVLLVDERPEEVTEFKRSLPGAEIYASSNDGRVRDHCRMAELCIERAKRLVEAGQHVFLLMDSITRLARAYNNADKGSGRTMSGGIDARALEMPRRLFAAARNTRQAGSLTIIATALVETNSRMDDLIFQEFKGTGNMELVLNRRIAEHYIFPAVDILKSGTRREELIMPDAWLFKMNLIRRALAGHKPVEAMERFLFFLNKYPSNAQMLLDLKQKA</sequence>
<dbReference type="InterPro" id="IPR004665">
    <property type="entry name" value="Term_rho"/>
</dbReference>
<dbReference type="InterPro" id="IPR000194">
    <property type="entry name" value="ATPase_F1/V1/A1_a/bsu_nucl-bd"/>
</dbReference>
<dbReference type="PANTHER" id="PTHR46425:SF1">
    <property type="entry name" value="TRANSCRIPTION TERMINATION FACTOR RHO"/>
    <property type="match status" value="1"/>
</dbReference>
<evidence type="ECO:0000256" key="5">
    <source>
        <dbReference type="ARBA" id="ARBA00023015"/>
    </source>
</evidence>
<keyword evidence="2 7" id="KW-0378">Hydrolase</keyword>
<organism evidence="11 12">
    <name type="scientific">Akkermansia biwaensis</name>
    <dbReference type="NCBI Taxonomy" id="2946555"/>
    <lineage>
        <taxon>Bacteria</taxon>
        <taxon>Pseudomonadati</taxon>
        <taxon>Verrucomicrobiota</taxon>
        <taxon>Verrucomicrobiia</taxon>
        <taxon>Verrucomicrobiales</taxon>
        <taxon>Akkermansiaceae</taxon>
        <taxon>Akkermansia</taxon>
    </lineage>
</organism>
<evidence type="ECO:0000256" key="9">
    <source>
        <dbReference type="SAM" id="MobiDB-lite"/>
    </source>
</evidence>
<dbReference type="SMART" id="SM00382">
    <property type="entry name" value="AAA"/>
    <property type="match status" value="1"/>
</dbReference>
<reference evidence="11" key="1">
    <citation type="submission" date="2022-06" db="EMBL/GenBank/DDBJ databases">
        <title>Akkermansia biwalacus sp. nov., an anaerobic mucin-degrading bacterium isolated from human intestine.</title>
        <authorList>
            <person name="Kobayashi Y."/>
            <person name="Inoue S."/>
            <person name="Kawahara T."/>
            <person name="Kohda N."/>
        </authorList>
    </citation>
    <scope>NUCLEOTIDE SEQUENCE</scope>
    <source>
        <strain evidence="11">WON2089</strain>
    </source>
</reference>
<keyword evidence="7" id="KW-0547">Nucleotide-binding</keyword>
<keyword evidence="12" id="KW-1185">Reference proteome</keyword>
<evidence type="ECO:0000256" key="7">
    <source>
        <dbReference type="HAMAP-Rule" id="MF_01884"/>
    </source>
</evidence>
<evidence type="ECO:0000259" key="10">
    <source>
        <dbReference type="PROSITE" id="PS51856"/>
    </source>
</evidence>
<keyword evidence="3 7" id="KW-0347">Helicase</keyword>
<dbReference type="Pfam" id="PF07497">
    <property type="entry name" value="Rho_RNA_bind"/>
    <property type="match status" value="1"/>
</dbReference>
<accession>A0ABN6QJU5</accession>
<evidence type="ECO:0000256" key="1">
    <source>
        <dbReference type="ARBA" id="ARBA00022472"/>
    </source>
</evidence>
<dbReference type="Pfam" id="PF00006">
    <property type="entry name" value="ATP-synt_ab"/>
    <property type="match status" value="1"/>
</dbReference>
<dbReference type="InterPro" id="IPR012340">
    <property type="entry name" value="NA-bd_OB-fold"/>
</dbReference>
<protein>
    <recommendedName>
        <fullName evidence="7">Transcription termination factor Rho</fullName>
        <ecNumber evidence="7">3.6.4.-</ecNumber>
    </recommendedName>
    <alternativeName>
        <fullName evidence="7">ATP-dependent helicase Rho</fullName>
    </alternativeName>
</protein>
<dbReference type="InterPro" id="IPR003593">
    <property type="entry name" value="AAA+_ATPase"/>
</dbReference>
<evidence type="ECO:0000256" key="6">
    <source>
        <dbReference type="ARBA" id="ARBA00023163"/>
    </source>
</evidence>
<evidence type="ECO:0000256" key="8">
    <source>
        <dbReference type="PROSITE-ProRule" id="PRU01203"/>
    </source>
</evidence>
<feature type="domain" description="Rho RNA-BD" evidence="10">
    <location>
        <begin position="296"/>
        <end position="368"/>
    </location>
</feature>
<feature type="compositionally biased region" description="Low complexity" evidence="9">
    <location>
        <begin position="258"/>
        <end position="270"/>
    </location>
</feature>
<name>A0ABN6QJU5_9BACT</name>
<feature type="compositionally biased region" description="Low complexity" evidence="9">
    <location>
        <begin position="120"/>
        <end position="130"/>
    </location>
</feature>
<feature type="binding site" evidence="7">
    <location>
        <position position="455"/>
    </location>
    <ligand>
        <name>ATP</name>
        <dbReference type="ChEBI" id="CHEBI:30616"/>
    </ligand>
</feature>
<evidence type="ECO:0000256" key="4">
    <source>
        <dbReference type="ARBA" id="ARBA00022884"/>
    </source>
</evidence>
<feature type="binding site" evidence="7">
    <location>
        <begin position="411"/>
        <end position="416"/>
    </location>
    <ligand>
        <name>ATP</name>
        <dbReference type="ChEBI" id="CHEBI:30616"/>
    </ligand>
</feature>
<dbReference type="PANTHER" id="PTHR46425">
    <property type="entry name" value="TRANSCRIPTION TERMINATION FACTOR RHO"/>
    <property type="match status" value="1"/>
</dbReference>
<feature type="compositionally biased region" description="Basic residues" evidence="9">
    <location>
        <begin position="181"/>
        <end position="191"/>
    </location>
</feature>
<feature type="binding site" evidence="7">
    <location>
        <begin position="423"/>
        <end position="428"/>
    </location>
    <ligand>
        <name>ATP</name>
        <dbReference type="ChEBI" id="CHEBI:30616"/>
    </ligand>
</feature>
<dbReference type="PROSITE" id="PS51856">
    <property type="entry name" value="RHO_RNA_BD"/>
    <property type="match status" value="1"/>
</dbReference>
<dbReference type="EMBL" id="AP025943">
    <property type="protein sequence ID" value="BDL43246.1"/>
    <property type="molecule type" value="Genomic_DNA"/>
</dbReference>
<dbReference type="NCBIfam" id="NF006886">
    <property type="entry name" value="PRK09376.1"/>
    <property type="match status" value="1"/>
</dbReference>
<keyword evidence="7" id="KW-0067">ATP-binding</keyword>
<feature type="compositionally biased region" description="Low complexity" evidence="9">
    <location>
        <begin position="164"/>
        <end position="173"/>
    </location>
</feature>
<evidence type="ECO:0000256" key="3">
    <source>
        <dbReference type="ARBA" id="ARBA00022806"/>
    </source>
</evidence>
<proteinExistence type="inferred from homology"/>
<dbReference type="InterPro" id="IPR027417">
    <property type="entry name" value="P-loop_NTPase"/>
</dbReference>
<gene>
    <name evidence="7" type="primary">rho</name>
    <name evidence="11" type="ORF">Abiwalacus_08200</name>
</gene>
<dbReference type="EC" id="3.6.4.-" evidence="7"/>
<feature type="compositionally biased region" description="Low complexity" evidence="9">
    <location>
        <begin position="41"/>
        <end position="53"/>
    </location>
</feature>
<keyword evidence="4 7" id="KW-0694">RNA-binding</keyword>
<dbReference type="SUPFAM" id="SSF52540">
    <property type="entry name" value="P-loop containing nucleoside triphosphate hydrolases"/>
    <property type="match status" value="1"/>
</dbReference>
<comment type="function">
    <text evidence="7">Facilitates transcription termination by a mechanism that involves Rho binding to the nascent RNA, activation of Rho's RNA-dependent ATPase activity, and release of the mRNA from the DNA template.</text>
</comment>
<dbReference type="Proteomes" id="UP001062263">
    <property type="component" value="Chromosome"/>
</dbReference>
<comment type="caution">
    <text evidence="7">Lacks conserved residue(s) required for the propagation of feature annotation.</text>
</comment>
<evidence type="ECO:0000256" key="2">
    <source>
        <dbReference type="ARBA" id="ARBA00022801"/>
    </source>
</evidence>
<feature type="compositionally biased region" description="Basic and acidic residues" evidence="9">
    <location>
        <begin position="220"/>
        <end position="257"/>
    </location>
</feature>
<comment type="similarity">
    <text evidence="7 8">Belongs to the Rho family.</text>
</comment>
<evidence type="ECO:0000313" key="12">
    <source>
        <dbReference type="Proteomes" id="UP001062263"/>
    </source>
</evidence>
<dbReference type="SUPFAM" id="SSF50249">
    <property type="entry name" value="Nucleic acid-binding proteins"/>
    <property type="match status" value="1"/>
</dbReference>
<keyword evidence="1 7" id="KW-0806">Transcription termination</keyword>
<dbReference type="Gene3D" id="2.40.50.140">
    <property type="entry name" value="Nucleic acid-binding proteins"/>
    <property type="match status" value="1"/>
</dbReference>
<feature type="region of interest" description="Disordered" evidence="9">
    <location>
        <begin position="1"/>
        <end position="300"/>
    </location>
</feature>
<feature type="compositionally biased region" description="Basic and acidic residues" evidence="9">
    <location>
        <begin position="62"/>
        <end position="81"/>
    </location>
</feature>
<dbReference type="HAMAP" id="MF_01884">
    <property type="entry name" value="Rho"/>
    <property type="match status" value="1"/>
</dbReference>
<keyword evidence="6 7" id="KW-0804">Transcription</keyword>
<dbReference type="Gene3D" id="3.40.50.300">
    <property type="entry name" value="P-loop containing nucleotide triphosphate hydrolases"/>
    <property type="match status" value="1"/>
</dbReference>
<comment type="subunit">
    <text evidence="7">Homohexamer. The homohexamer assembles into an open ring structure.</text>
</comment>
<dbReference type="RefSeq" id="WP_215434297.1">
    <property type="nucleotide sequence ID" value="NZ_AP025943.1"/>
</dbReference>